<keyword evidence="4 11" id="KW-0028">Amino-acid biosynthesis</keyword>
<evidence type="ECO:0000256" key="3">
    <source>
        <dbReference type="ARBA" id="ARBA00012154"/>
    </source>
</evidence>
<evidence type="ECO:0000313" key="12">
    <source>
        <dbReference type="EMBL" id="CAA9335922.1"/>
    </source>
</evidence>
<dbReference type="GO" id="GO:0005829">
    <property type="term" value="C:cytosol"/>
    <property type="evidence" value="ECO:0007669"/>
    <property type="project" value="TreeGrafter"/>
</dbReference>
<sequence>MSPALVLVGPPGAGKSTVGRLVAERLGLGFRDTDDDIVQAAGKPISEIFIDEGEDHFRALERQAVAAALEEHDGVLSLGGGAVLAPETRELLRGHEVVLLDVDLGSASSRVGLNRERPVLALNPRATLKRLLEERTPLYAEVARRVVDTSGVPLPEVVDRVVAGLGTGRTAGA</sequence>
<dbReference type="GO" id="GO:0009073">
    <property type="term" value="P:aromatic amino acid family biosynthetic process"/>
    <property type="evidence" value="ECO:0007669"/>
    <property type="project" value="UniProtKB-KW"/>
</dbReference>
<dbReference type="HAMAP" id="MF_00109">
    <property type="entry name" value="Shikimate_kinase"/>
    <property type="match status" value="1"/>
</dbReference>
<protein>
    <recommendedName>
        <fullName evidence="3 11">Shikimate kinase</fullName>
        <shortName evidence="11">SK</shortName>
        <ecNumber evidence="3 11">2.7.1.71</ecNumber>
    </recommendedName>
</protein>
<keyword evidence="7 11" id="KW-0418">Kinase</keyword>
<comment type="caution">
    <text evidence="11">Lacks conserved residue(s) required for the propagation of feature annotation.</text>
</comment>
<keyword evidence="8 11" id="KW-0067">ATP-binding</keyword>
<keyword evidence="11" id="KW-0479">Metal-binding</keyword>
<evidence type="ECO:0000256" key="5">
    <source>
        <dbReference type="ARBA" id="ARBA00022679"/>
    </source>
</evidence>
<dbReference type="EMBL" id="CADCUE010000135">
    <property type="protein sequence ID" value="CAA9335922.1"/>
    <property type="molecule type" value="Genomic_DNA"/>
</dbReference>
<dbReference type="GO" id="GO:0000287">
    <property type="term" value="F:magnesium ion binding"/>
    <property type="evidence" value="ECO:0007669"/>
    <property type="project" value="UniProtKB-UniRule"/>
</dbReference>
<dbReference type="PRINTS" id="PR01100">
    <property type="entry name" value="SHIKIMTKNASE"/>
</dbReference>
<dbReference type="Gene3D" id="3.40.50.300">
    <property type="entry name" value="P-loop containing nucleotide triphosphate hydrolases"/>
    <property type="match status" value="1"/>
</dbReference>
<keyword evidence="11" id="KW-0963">Cytoplasm</keyword>
<feature type="binding site" evidence="11">
    <location>
        <position position="135"/>
    </location>
    <ligand>
        <name>substrate</name>
    </ligand>
</feature>
<accession>A0A6J4LLA1</accession>
<dbReference type="EC" id="2.7.1.71" evidence="3 11"/>
<evidence type="ECO:0000256" key="6">
    <source>
        <dbReference type="ARBA" id="ARBA00022741"/>
    </source>
</evidence>
<evidence type="ECO:0000256" key="11">
    <source>
        <dbReference type="HAMAP-Rule" id="MF_00109"/>
    </source>
</evidence>
<feature type="binding site" evidence="11">
    <location>
        <position position="80"/>
    </location>
    <ligand>
        <name>substrate</name>
    </ligand>
</feature>
<evidence type="ECO:0000256" key="8">
    <source>
        <dbReference type="ARBA" id="ARBA00022840"/>
    </source>
</evidence>
<dbReference type="Pfam" id="PF01202">
    <property type="entry name" value="SKI"/>
    <property type="match status" value="1"/>
</dbReference>
<dbReference type="SUPFAM" id="SSF52540">
    <property type="entry name" value="P-loop containing nucleoside triphosphate hydrolases"/>
    <property type="match status" value="1"/>
</dbReference>
<evidence type="ECO:0000256" key="1">
    <source>
        <dbReference type="ARBA" id="ARBA00004842"/>
    </source>
</evidence>
<evidence type="ECO:0000256" key="7">
    <source>
        <dbReference type="ARBA" id="ARBA00022777"/>
    </source>
</evidence>
<comment type="similarity">
    <text evidence="2 11">Belongs to the shikimate kinase family.</text>
</comment>
<keyword evidence="6 11" id="KW-0547">Nucleotide-binding</keyword>
<keyword evidence="9 11" id="KW-0057">Aromatic amino acid biosynthesis</keyword>
<feature type="binding site" evidence="11">
    <location>
        <position position="34"/>
    </location>
    <ligand>
        <name>substrate</name>
    </ligand>
</feature>
<dbReference type="GO" id="GO:0008652">
    <property type="term" value="P:amino acid biosynthetic process"/>
    <property type="evidence" value="ECO:0007669"/>
    <property type="project" value="UniProtKB-KW"/>
</dbReference>
<comment type="function">
    <text evidence="11">Catalyzes the specific phosphorylation of the 3-hydroxyl group of shikimic acid using ATP as a cosubstrate.</text>
</comment>
<organism evidence="12">
    <name type="scientific">uncultured Frankineae bacterium</name>
    <dbReference type="NCBI Taxonomy" id="437475"/>
    <lineage>
        <taxon>Bacteria</taxon>
        <taxon>Bacillati</taxon>
        <taxon>Actinomycetota</taxon>
        <taxon>Actinomycetes</taxon>
        <taxon>Frankiales</taxon>
        <taxon>environmental samples</taxon>
    </lineage>
</organism>
<comment type="cofactor">
    <cofactor evidence="11">
        <name>Mg(2+)</name>
        <dbReference type="ChEBI" id="CHEBI:18420"/>
    </cofactor>
    <text evidence="11">Binds 1 Mg(2+) ion per subunit.</text>
</comment>
<dbReference type="PANTHER" id="PTHR21087">
    <property type="entry name" value="SHIKIMATE KINASE"/>
    <property type="match status" value="1"/>
</dbReference>
<dbReference type="AlphaFoldDB" id="A0A6J4LLA1"/>
<dbReference type="InterPro" id="IPR031322">
    <property type="entry name" value="Shikimate/glucono_kinase"/>
</dbReference>
<comment type="catalytic activity">
    <reaction evidence="10 11">
        <text>shikimate + ATP = 3-phosphoshikimate + ADP + H(+)</text>
        <dbReference type="Rhea" id="RHEA:13121"/>
        <dbReference type="ChEBI" id="CHEBI:15378"/>
        <dbReference type="ChEBI" id="CHEBI:30616"/>
        <dbReference type="ChEBI" id="CHEBI:36208"/>
        <dbReference type="ChEBI" id="CHEBI:145989"/>
        <dbReference type="ChEBI" id="CHEBI:456216"/>
        <dbReference type="EC" id="2.7.1.71"/>
    </reaction>
</comment>
<feature type="binding site" evidence="11">
    <location>
        <position position="117"/>
    </location>
    <ligand>
        <name>ATP</name>
        <dbReference type="ChEBI" id="CHEBI:30616"/>
    </ligand>
</feature>
<comment type="subcellular location">
    <subcellularLocation>
        <location evidence="11">Cytoplasm</location>
    </subcellularLocation>
</comment>
<evidence type="ECO:0000256" key="10">
    <source>
        <dbReference type="ARBA" id="ARBA00048567"/>
    </source>
</evidence>
<dbReference type="PROSITE" id="PS01128">
    <property type="entry name" value="SHIKIMATE_KINASE"/>
    <property type="match status" value="1"/>
</dbReference>
<keyword evidence="5 11" id="KW-0808">Transferase</keyword>
<feature type="binding site" evidence="11">
    <location>
        <position position="16"/>
    </location>
    <ligand>
        <name>Mg(2+)</name>
        <dbReference type="ChEBI" id="CHEBI:18420"/>
    </ligand>
</feature>
<evidence type="ECO:0000256" key="2">
    <source>
        <dbReference type="ARBA" id="ARBA00006997"/>
    </source>
</evidence>
<dbReference type="InterPro" id="IPR000623">
    <property type="entry name" value="Shikimate_kinase/TSH1"/>
</dbReference>
<evidence type="ECO:0000256" key="4">
    <source>
        <dbReference type="ARBA" id="ARBA00022605"/>
    </source>
</evidence>
<feature type="binding site" evidence="11">
    <location>
        <position position="58"/>
    </location>
    <ligand>
        <name>substrate</name>
    </ligand>
</feature>
<dbReference type="GO" id="GO:0005524">
    <property type="term" value="F:ATP binding"/>
    <property type="evidence" value="ECO:0007669"/>
    <property type="project" value="UniProtKB-UniRule"/>
</dbReference>
<dbReference type="GO" id="GO:0009423">
    <property type="term" value="P:chorismate biosynthetic process"/>
    <property type="evidence" value="ECO:0007669"/>
    <property type="project" value="UniProtKB-UniRule"/>
</dbReference>
<comment type="pathway">
    <text evidence="1 11">Metabolic intermediate biosynthesis; chorismate biosynthesis; chorismate from D-erythrose 4-phosphate and phosphoenolpyruvate: step 5/7.</text>
</comment>
<dbReference type="CDD" id="cd00464">
    <property type="entry name" value="SK"/>
    <property type="match status" value="1"/>
</dbReference>
<evidence type="ECO:0000256" key="9">
    <source>
        <dbReference type="ARBA" id="ARBA00023141"/>
    </source>
</evidence>
<feature type="binding site" evidence="11">
    <location>
        <begin position="12"/>
        <end position="17"/>
    </location>
    <ligand>
        <name>ATP</name>
        <dbReference type="ChEBI" id="CHEBI:30616"/>
    </ligand>
</feature>
<dbReference type="InterPro" id="IPR027417">
    <property type="entry name" value="P-loop_NTPase"/>
</dbReference>
<dbReference type="UniPathway" id="UPA00053">
    <property type="reaction ID" value="UER00088"/>
</dbReference>
<name>A0A6J4LLA1_9ACTN</name>
<comment type="subunit">
    <text evidence="11">Monomer.</text>
</comment>
<gene>
    <name evidence="11" type="primary">aroK</name>
    <name evidence="12" type="ORF">AVDCRST_MAG16-1520</name>
</gene>
<reference evidence="12" key="1">
    <citation type="submission" date="2020-02" db="EMBL/GenBank/DDBJ databases">
        <authorList>
            <person name="Meier V. D."/>
        </authorList>
    </citation>
    <scope>NUCLEOTIDE SEQUENCE</scope>
    <source>
        <strain evidence="12">AVDCRST_MAG16</strain>
    </source>
</reference>
<dbReference type="PANTHER" id="PTHR21087:SF16">
    <property type="entry name" value="SHIKIMATE KINASE 1, CHLOROPLASTIC"/>
    <property type="match status" value="1"/>
</dbReference>
<dbReference type="GO" id="GO:0004765">
    <property type="term" value="F:shikimate kinase activity"/>
    <property type="evidence" value="ECO:0007669"/>
    <property type="project" value="UniProtKB-UniRule"/>
</dbReference>
<proteinExistence type="inferred from homology"/>
<dbReference type="InterPro" id="IPR023000">
    <property type="entry name" value="Shikimate_kinase_CS"/>
</dbReference>
<keyword evidence="11" id="KW-0460">Magnesium</keyword>